<dbReference type="OrthoDB" id="1122808at2"/>
<organism evidence="2 3">
    <name type="scientific">Dysgonomonas macrotermitis</name>
    <dbReference type="NCBI Taxonomy" id="1346286"/>
    <lineage>
        <taxon>Bacteria</taxon>
        <taxon>Pseudomonadati</taxon>
        <taxon>Bacteroidota</taxon>
        <taxon>Bacteroidia</taxon>
        <taxon>Bacteroidales</taxon>
        <taxon>Dysgonomonadaceae</taxon>
        <taxon>Dysgonomonas</taxon>
    </lineage>
</organism>
<feature type="transmembrane region" description="Helical" evidence="1">
    <location>
        <begin position="400"/>
        <end position="418"/>
    </location>
</feature>
<dbReference type="AlphaFoldDB" id="A0A1M5K7T0"/>
<protein>
    <recommendedName>
        <fullName evidence="4">Pentapeptide repeat-containing protein</fullName>
    </recommendedName>
</protein>
<accession>A0A1M5K7T0</accession>
<reference evidence="3" key="1">
    <citation type="submission" date="2016-11" db="EMBL/GenBank/DDBJ databases">
        <authorList>
            <person name="Varghese N."/>
            <person name="Submissions S."/>
        </authorList>
    </citation>
    <scope>NUCLEOTIDE SEQUENCE [LARGE SCALE GENOMIC DNA]</scope>
    <source>
        <strain evidence="3">DSM 27370</strain>
    </source>
</reference>
<evidence type="ECO:0000313" key="3">
    <source>
        <dbReference type="Proteomes" id="UP000184480"/>
    </source>
</evidence>
<evidence type="ECO:0000313" key="2">
    <source>
        <dbReference type="EMBL" id="SHG48828.1"/>
    </source>
</evidence>
<sequence length="429" mass="50560">MIEFNKQEDIISYFSEKTKDENKFQVHSIYISDCIFQFELDLNLLLSSLLYEWPNARYIGFANAAYMKKVELMTHNKDEIEILLDFSNSHFLEEVNIQGYTFKRDVNFIKCVFEKKTIFQENTFKQYFRLFGSSFNTDVIFAYSELNNIVLFSNDKDIVQFRGNVNFWGAKFKISKFWDFVFEKDVYFNNVIFDGPIFFNRTVFQGKVEFGSVETIGKTEFKENVYFNQAIINEISFTNILFDVYVSFNEAKIKKIKVDNVVFNKAALSLSGTIIDNVADEQSARLLKYEAIRASNQYMALELKAKELRLLNKHLPLSLKNIKEKIVLTSNYLSNDYGQDWIRGIIFTIASWIIFFSLFIIIRDGWGNTFIWSESYYLKEAANYFWILNGMEGFGNKTNWIEFIIFFLGKIFIGYGIYQTISAFRKYGR</sequence>
<keyword evidence="1" id="KW-0472">Membrane</keyword>
<proteinExistence type="predicted"/>
<evidence type="ECO:0000256" key="1">
    <source>
        <dbReference type="SAM" id="Phobius"/>
    </source>
</evidence>
<keyword evidence="3" id="KW-1185">Reference proteome</keyword>
<dbReference type="Proteomes" id="UP000184480">
    <property type="component" value="Unassembled WGS sequence"/>
</dbReference>
<gene>
    <name evidence="2" type="ORF">SAMN05444362_1401</name>
</gene>
<keyword evidence="1" id="KW-0812">Transmembrane</keyword>
<dbReference type="STRING" id="1346286.SAMN05444362_1401"/>
<name>A0A1M5K7T0_9BACT</name>
<keyword evidence="1" id="KW-1133">Transmembrane helix</keyword>
<dbReference type="EMBL" id="FQUC01000040">
    <property type="protein sequence ID" value="SHG48828.1"/>
    <property type="molecule type" value="Genomic_DNA"/>
</dbReference>
<dbReference type="RefSeq" id="WP_062185342.1">
    <property type="nucleotide sequence ID" value="NZ_BBXL01000056.1"/>
</dbReference>
<feature type="transmembrane region" description="Helical" evidence="1">
    <location>
        <begin position="341"/>
        <end position="362"/>
    </location>
</feature>
<evidence type="ECO:0008006" key="4">
    <source>
        <dbReference type="Google" id="ProtNLM"/>
    </source>
</evidence>